<evidence type="ECO:0000256" key="1">
    <source>
        <dbReference type="SAM" id="Phobius"/>
    </source>
</evidence>
<dbReference type="EMBL" id="JAPFFF010000027">
    <property type="protein sequence ID" value="KAK8848148.1"/>
    <property type="molecule type" value="Genomic_DNA"/>
</dbReference>
<feature type="transmembrane region" description="Helical" evidence="1">
    <location>
        <begin position="118"/>
        <end position="139"/>
    </location>
</feature>
<dbReference type="Proteomes" id="UP001470230">
    <property type="component" value="Unassembled WGS sequence"/>
</dbReference>
<proteinExistence type="predicted"/>
<evidence type="ECO:0000313" key="3">
    <source>
        <dbReference type="Proteomes" id="UP001470230"/>
    </source>
</evidence>
<accession>A0ABR2HJP8</accession>
<comment type="caution">
    <text evidence="2">The sequence shown here is derived from an EMBL/GenBank/DDBJ whole genome shotgun (WGS) entry which is preliminary data.</text>
</comment>
<keyword evidence="1" id="KW-1133">Transmembrane helix</keyword>
<evidence type="ECO:0000313" key="2">
    <source>
        <dbReference type="EMBL" id="KAK8848148.1"/>
    </source>
</evidence>
<feature type="transmembrane region" description="Helical" evidence="1">
    <location>
        <begin position="83"/>
        <end position="106"/>
    </location>
</feature>
<reference evidence="2 3" key="1">
    <citation type="submission" date="2024-04" db="EMBL/GenBank/DDBJ databases">
        <title>Tritrichomonas musculus Genome.</title>
        <authorList>
            <person name="Alves-Ferreira E."/>
            <person name="Grigg M."/>
            <person name="Lorenzi H."/>
            <person name="Galac M."/>
        </authorList>
    </citation>
    <scope>NUCLEOTIDE SEQUENCE [LARGE SCALE GENOMIC DNA]</scope>
    <source>
        <strain evidence="2 3">EAF2021</strain>
    </source>
</reference>
<protein>
    <submittedName>
        <fullName evidence="2">Uncharacterized protein</fullName>
    </submittedName>
</protein>
<organism evidence="2 3">
    <name type="scientific">Tritrichomonas musculus</name>
    <dbReference type="NCBI Taxonomy" id="1915356"/>
    <lineage>
        <taxon>Eukaryota</taxon>
        <taxon>Metamonada</taxon>
        <taxon>Parabasalia</taxon>
        <taxon>Tritrichomonadida</taxon>
        <taxon>Tritrichomonadidae</taxon>
        <taxon>Tritrichomonas</taxon>
    </lineage>
</organism>
<keyword evidence="1" id="KW-0472">Membrane</keyword>
<keyword evidence="1" id="KW-0812">Transmembrane</keyword>
<gene>
    <name evidence="2" type="ORF">M9Y10_019204</name>
</gene>
<name>A0ABR2HJP8_9EUKA</name>
<feature type="transmembrane region" description="Helical" evidence="1">
    <location>
        <begin position="6"/>
        <end position="29"/>
    </location>
</feature>
<keyword evidence="3" id="KW-1185">Reference proteome</keyword>
<sequence length="202" mass="24237">MEAVLWWILIYVLFLAFIIYVFMCGNTAFHRDGIVGAMYRLFTVKIPETFFKVLKKIFPERLQNKGCLCCCRCCKCCSNFCRYFIVFFFYLIYMFFILVNFCNVYPKADKIFKNPSTYYFLSLFVLPFPWLLIIVLNIVDPGTITPTNVRSYLKIYPYDNVLYKPTFCRTTNLPVVPRSRYDRYTKKRIAYFFYSNKIVVFL</sequence>